<gene>
    <name evidence="3" type="ORF">C483_13118</name>
</gene>
<evidence type="ECO:0000256" key="1">
    <source>
        <dbReference type="SAM" id="MobiDB-lite"/>
    </source>
</evidence>
<evidence type="ECO:0000256" key="2">
    <source>
        <dbReference type="SAM" id="Phobius"/>
    </source>
</evidence>
<evidence type="ECO:0000313" key="4">
    <source>
        <dbReference type="Proteomes" id="UP000011519"/>
    </source>
</evidence>
<feature type="compositionally biased region" description="Basic and acidic residues" evidence="1">
    <location>
        <begin position="78"/>
        <end position="97"/>
    </location>
</feature>
<keyword evidence="2" id="KW-0812">Transmembrane</keyword>
<evidence type="ECO:0000313" key="3">
    <source>
        <dbReference type="EMBL" id="ELY89470.1"/>
    </source>
</evidence>
<proteinExistence type="predicted"/>
<keyword evidence="4" id="KW-1185">Reference proteome</keyword>
<feature type="transmembrane region" description="Helical" evidence="2">
    <location>
        <begin position="35"/>
        <end position="55"/>
    </location>
</feature>
<reference evidence="3 4" key="1">
    <citation type="journal article" date="2014" name="PLoS Genet.">
        <title>Phylogenetically driven sequencing of extremely halophilic archaea reveals strategies for static and dynamic osmo-response.</title>
        <authorList>
            <person name="Becker E.A."/>
            <person name="Seitzer P.M."/>
            <person name="Tritt A."/>
            <person name="Larsen D."/>
            <person name="Krusor M."/>
            <person name="Yao A.I."/>
            <person name="Wu D."/>
            <person name="Madern D."/>
            <person name="Eisen J.A."/>
            <person name="Darling A.E."/>
            <person name="Facciotti M.T."/>
        </authorList>
    </citation>
    <scope>NUCLEOTIDE SEQUENCE [LARGE SCALE GENOMIC DNA]</scope>
    <source>
        <strain evidence="3 4">JCM 10989</strain>
    </source>
</reference>
<keyword evidence="2" id="KW-1133">Transmembrane helix</keyword>
<dbReference type="EMBL" id="AOIM01000036">
    <property type="protein sequence ID" value="ELY89470.1"/>
    <property type="molecule type" value="Genomic_DNA"/>
</dbReference>
<feature type="region of interest" description="Disordered" evidence="1">
    <location>
        <begin position="65"/>
        <end position="97"/>
    </location>
</feature>
<name>L9ZSM2_9EURY</name>
<protein>
    <submittedName>
        <fullName evidence="3">Uncharacterized protein</fullName>
    </submittedName>
</protein>
<dbReference type="PATRIC" id="fig|1227493.4.peg.2624"/>
<comment type="caution">
    <text evidence="3">The sequence shown here is derived from an EMBL/GenBank/DDBJ whole genome shotgun (WGS) entry which is preliminary data.</text>
</comment>
<accession>L9ZSM2</accession>
<dbReference type="RefSeq" id="WP_006653795.1">
    <property type="nucleotide sequence ID" value="NZ_AOIM01000036.1"/>
</dbReference>
<dbReference type="OrthoDB" id="170785at2157"/>
<sequence>MRSTLSPRARQAVSATGGTLGAVSAASIIALGGWSLVLIAVIWFVAVSYSAVWLARTLGRESGQFNAEQAAQAQQARQEQEHREARSATHPENEKFG</sequence>
<organism evidence="3 4">
    <name type="scientific">Natrialba hulunbeirensis JCM 10989</name>
    <dbReference type="NCBI Taxonomy" id="1227493"/>
    <lineage>
        <taxon>Archaea</taxon>
        <taxon>Methanobacteriati</taxon>
        <taxon>Methanobacteriota</taxon>
        <taxon>Stenosarchaea group</taxon>
        <taxon>Halobacteria</taxon>
        <taxon>Halobacteriales</taxon>
        <taxon>Natrialbaceae</taxon>
        <taxon>Natrialba</taxon>
    </lineage>
</organism>
<keyword evidence="2" id="KW-0472">Membrane</keyword>
<dbReference type="AlphaFoldDB" id="L9ZSM2"/>
<dbReference type="Proteomes" id="UP000011519">
    <property type="component" value="Unassembled WGS sequence"/>
</dbReference>
<feature type="compositionally biased region" description="Low complexity" evidence="1">
    <location>
        <begin position="67"/>
        <end position="77"/>
    </location>
</feature>